<evidence type="ECO:0000313" key="2">
    <source>
        <dbReference type="Proteomes" id="UP000242381"/>
    </source>
</evidence>
<dbReference type="AlphaFoldDB" id="A0A1X0SAQ5"/>
<accession>A0A1X0SAQ5</accession>
<gene>
    <name evidence="1" type="ORF">BCV71DRAFT_288910</name>
</gene>
<sequence>MELPIEHFILAVHSLSSYLGMLLEDSLFPLCNVFDELCSNGSCKSEDYHPRRTRSHLVDTVCKDNESAEDIPMMKELRAFRRRSVERTKGNVNQVSDLRLL</sequence>
<reference evidence="1 2" key="1">
    <citation type="journal article" date="2016" name="Proc. Natl. Acad. Sci. U.S.A.">
        <title>Lipid metabolic changes in an early divergent fungus govern the establishment of a mutualistic symbiosis with endobacteria.</title>
        <authorList>
            <person name="Lastovetsky O.A."/>
            <person name="Gaspar M.L."/>
            <person name="Mondo S.J."/>
            <person name="LaButti K.M."/>
            <person name="Sandor L."/>
            <person name="Grigoriev I.V."/>
            <person name="Henry S.A."/>
            <person name="Pawlowska T.E."/>
        </authorList>
    </citation>
    <scope>NUCLEOTIDE SEQUENCE [LARGE SCALE GENOMIC DNA]</scope>
    <source>
        <strain evidence="1 2">ATCC 11559</strain>
    </source>
</reference>
<dbReference type="OMA" id="STEMMDE"/>
<name>A0A1X0SAQ5_RHIZD</name>
<dbReference type="EMBL" id="KV921280">
    <property type="protein sequence ID" value="ORE21366.1"/>
    <property type="molecule type" value="Genomic_DNA"/>
</dbReference>
<protein>
    <submittedName>
        <fullName evidence="1">Uncharacterized protein</fullName>
    </submittedName>
</protein>
<evidence type="ECO:0000313" key="1">
    <source>
        <dbReference type="EMBL" id="ORE21366.1"/>
    </source>
</evidence>
<organism evidence="1 2">
    <name type="scientific">Rhizopus microsporus</name>
    <dbReference type="NCBI Taxonomy" id="58291"/>
    <lineage>
        <taxon>Eukaryota</taxon>
        <taxon>Fungi</taxon>
        <taxon>Fungi incertae sedis</taxon>
        <taxon>Mucoromycota</taxon>
        <taxon>Mucoromycotina</taxon>
        <taxon>Mucoromycetes</taxon>
        <taxon>Mucorales</taxon>
        <taxon>Mucorineae</taxon>
        <taxon>Rhizopodaceae</taxon>
        <taxon>Rhizopus</taxon>
    </lineage>
</organism>
<proteinExistence type="predicted"/>
<dbReference type="Proteomes" id="UP000242381">
    <property type="component" value="Unassembled WGS sequence"/>
</dbReference>